<feature type="transmembrane region" description="Helical" evidence="1">
    <location>
        <begin position="294"/>
        <end position="317"/>
    </location>
</feature>
<keyword evidence="3" id="KW-1185">Reference proteome</keyword>
<feature type="transmembrane region" description="Helical" evidence="1">
    <location>
        <begin position="323"/>
        <end position="342"/>
    </location>
</feature>
<evidence type="ECO:0000256" key="1">
    <source>
        <dbReference type="SAM" id="Phobius"/>
    </source>
</evidence>
<accession>A0A4S3JG98</accession>
<keyword evidence="1" id="KW-0472">Membrane</keyword>
<dbReference type="STRING" id="1220188.A0A4S3JG98"/>
<organism evidence="2 3">
    <name type="scientific">Aspergillus tanneri</name>
    <dbReference type="NCBI Taxonomy" id="1220188"/>
    <lineage>
        <taxon>Eukaryota</taxon>
        <taxon>Fungi</taxon>
        <taxon>Dikarya</taxon>
        <taxon>Ascomycota</taxon>
        <taxon>Pezizomycotina</taxon>
        <taxon>Eurotiomycetes</taxon>
        <taxon>Eurotiomycetidae</taxon>
        <taxon>Eurotiales</taxon>
        <taxon>Aspergillaceae</taxon>
        <taxon>Aspergillus</taxon>
        <taxon>Aspergillus subgen. Circumdati</taxon>
    </lineage>
</organism>
<proteinExistence type="predicted"/>
<dbReference type="EMBL" id="SOSA01000222">
    <property type="protein sequence ID" value="THC94175.1"/>
    <property type="molecule type" value="Genomic_DNA"/>
</dbReference>
<name>A0A4S3JG98_9EURO</name>
<evidence type="ECO:0000313" key="2">
    <source>
        <dbReference type="EMBL" id="THC94175.1"/>
    </source>
</evidence>
<dbReference type="Proteomes" id="UP000308092">
    <property type="component" value="Unassembled WGS sequence"/>
</dbReference>
<gene>
    <name evidence="2" type="ORF">EYZ11_006348</name>
</gene>
<sequence>MSPFKSAMRTLGVAALTTVVEARSKLPLSSTDPEASLKEDTEVTFDPLGVAAVLHNPRADNSAAMLYTQYDYGVFTWPHTMMIGGTLAPLKMLVEHLTEEVKSNPPAVSMCTKVSTLLSIRSDISGSVFRELPLDSSNFWLNTIISFKASKNPDNDFAVVYVGQIYEDMNIRKRRVKDTIGSVRWWIGTLTLDLIGLLNGLMMIAGLVIGVLVADMWATTLFFLYWCHWIGTVLISFNRMVEKDRPDIKEDGRMRYAIHERKVGGTVIFKGQQDQLEKWARSKWKYEGTLWQNCLHWFWITTGTLSAFCSLACMVNMQSYMQLGFLGVLVYSSLAEILATRVSRTLQVKAKGNIHMSIITGSKTRTEAIIRATLESRRPCRLKGIDWINLELLPPMDVFQYMQEALKDIGNMQEEWEDSMVDVGTRNQQLRKKLAVFIRQVEERDKEAPADQKQLALASRIEKEIERALKYSLDSGKEGESSLEAHNA</sequence>
<feature type="transmembrane region" description="Helical" evidence="1">
    <location>
        <begin position="183"/>
        <end position="210"/>
    </location>
</feature>
<protein>
    <submittedName>
        <fullName evidence="2">Uncharacterized protein</fullName>
    </submittedName>
</protein>
<feature type="transmembrane region" description="Helical" evidence="1">
    <location>
        <begin position="216"/>
        <end position="237"/>
    </location>
</feature>
<keyword evidence="1" id="KW-0812">Transmembrane</keyword>
<keyword evidence="1" id="KW-1133">Transmembrane helix</keyword>
<reference evidence="2 3" key="1">
    <citation type="submission" date="2019-03" db="EMBL/GenBank/DDBJ databases">
        <title>The genome sequence of a newly discovered highly antifungal drug resistant Aspergillus species, Aspergillus tanneri NIH 1004.</title>
        <authorList>
            <person name="Mounaud S."/>
            <person name="Singh I."/>
            <person name="Joardar V."/>
            <person name="Pakala S."/>
            <person name="Pakala S."/>
            <person name="Venepally P."/>
            <person name="Hoover J."/>
            <person name="Nierman W."/>
            <person name="Chung J."/>
            <person name="Losada L."/>
        </authorList>
    </citation>
    <scope>NUCLEOTIDE SEQUENCE [LARGE SCALE GENOMIC DNA]</scope>
    <source>
        <strain evidence="2 3">NIH1004</strain>
    </source>
</reference>
<dbReference type="AlphaFoldDB" id="A0A4S3JG98"/>
<dbReference type="VEuPathDB" id="FungiDB:EYZ11_006348"/>
<evidence type="ECO:0000313" key="3">
    <source>
        <dbReference type="Proteomes" id="UP000308092"/>
    </source>
</evidence>
<comment type="caution">
    <text evidence="2">The sequence shown here is derived from an EMBL/GenBank/DDBJ whole genome shotgun (WGS) entry which is preliminary data.</text>
</comment>